<keyword evidence="1" id="KW-0547">Nucleotide-binding</keyword>
<dbReference type="OrthoDB" id="9795565at2"/>
<dbReference type="HOGENOM" id="CLU_025181_0_0_7"/>
<dbReference type="PROSITE" id="PS00211">
    <property type="entry name" value="ABC_TRANSPORTER_1"/>
    <property type="match status" value="1"/>
</dbReference>
<dbReference type="GO" id="GO:0005886">
    <property type="term" value="C:plasma membrane"/>
    <property type="evidence" value="ECO:0007669"/>
    <property type="project" value="TreeGrafter"/>
</dbReference>
<dbReference type="RefSeq" id="WP_014770485.1">
    <property type="nucleotide sequence ID" value="NC_018002.1"/>
</dbReference>
<protein>
    <submittedName>
        <fullName evidence="3">Uncharacterized protein</fullName>
    </submittedName>
</protein>
<name>I3Y098_SULBS</name>
<dbReference type="eggNOG" id="COG1672">
    <property type="taxonomic scope" value="Bacteria"/>
</dbReference>
<reference evidence="3 4" key="1">
    <citation type="submission" date="2012-06" db="EMBL/GenBank/DDBJ databases">
        <title>Complete sequence of Sulfurospirillum barnesii SES-3.</title>
        <authorList>
            <consortium name="US DOE Joint Genome Institute"/>
            <person name="Lucas S."/>
            <person name="Han J."/>
            <person name="Lapidus A."/>
            <person name="Cheng J.-F."/>
            <person name="Goodwin L."/>
            <person name="Pitluck S."/>
            <person name="Peters L."/>
            <person name="Ovchinnikova G."/>
            <person name="Lu M."/>
            <person name="Detter J.C."/>
            <person name="Han C."/>
            <person name="Tapia R."/>
            <person name="Land M."/>
            <person name="Hauser L."/>
            <person name="Kyrpides N."/>
            <person name="Ivanova N."/>
            <person name="Pagani I."/>
            <person name="Stolz J."/>
            <person name="Arkin A."/>
            <person name="Dehal P."/>
            <person name="Oremland R."/>
            <person name="Saltikov C."/>
            <person name="Basu P."/>
            <person name="Hollibaugh J."/>
            <person name="Newman D."/>
            <person name="Stolyar S."/>
            <person name="Hazen T."/>
            <person name="Woyke T."/>
        </authorList>
    </citation>
    <scope>NUCLEOTIDE SEQUENCE [LARGE SCALE GENOMIC DNA]</scope>
    <source>
        <strain evidence="4">ATCC 700032 / DSM 10660 / SES-3</strain>
    </source>
</reference>
<keyword evidence="4" id="KW-1185">Reference proteome</keyword>
<gene>
    <name evidence="3" type="ordered locus">Sulba_2353</name>
</gene>
<dbReference type="SUPFAM" id="SSF52540">
    <property type="entry name" value="P-loop containing nucleoside triphosphate hydrolases"/>
    <property type="match status" value="1"/>
</dbReference>
<evidence type="ECO:0000313" key="4">
    <source>
        <dbReference type="Proteomes" id="UP000006176"/>
    </source>
</evidence>
<dbReference type="GO" id="GO:0005524">
    <property type="term" value="F:ATP binding"/>
    <property type="evidence" value="ECO:0007669"/>
    <property type="project" value="UniProtKB-KW"/>
</dbReference>
<evidence type="ECO:0000313" key="3">
    <source>
        <dbReference type="EMBL" id="AFL69622.1"/>
    </source>
</evidence>
<dbReference type="Proteomes" id="UP000006176">
    <property type="component" value="Chromosome"/>
</dbReference>
<evidence type="ECO:0000256" key="2">
    <source>
        <dbReference type="ARBA" id="ARBA00022840"/>
    </source>
</evidence>
<proteinExistence type="predicted"/>
<accession>I3Y098</accession>
<dbReference type="PANTHER" id="PTHR24220">
    <property type="entry name" value="IMPORT ATP-BINDING PROTEIN"/>
    <property type="match status" value="1"/>
</dbReference>
<dbReference type="Gene3D" id="3.40.50.300">
    <property type="entry name" value="P-loop containing nucleotide triphosphate hydrolases"/>
    <property type="match status" value="1"/>
</dbReference>
<dbReference type="GO" id="GO:0022857">
    <property type="term" value="F:transmembrane transporter activity"/>
    <property type="evidence" value="ECO:0007669"/>
    <property type="project" value="TreeGrafter"/>
</dbReference>
<evidence type="ECO:0000256" key="1">
    <source>
        <dbReference type="ARBA" id="ARBA00022741"/>
    </source>
</evidence>
<dbReference type="InterPro" id="IPR017871">
    <property type="entry name" value="ABC_transporter-like_CS"/>
</dbReference>
<dbReference type="InterPro" id="IPR015854">
    <property type="entry name" value="ABC_transpr_LolD-like"/>
</dbReference>
<organism evidence="3 4">
    <name type="scientific">Sulfurospirillum barnesii (strain ATCC 700032 / DSM 10660 / SES-3)</name>
    <dbReference type="NCBI Taxonomy" id="760154"/>
    <lineage>
        <taxon>Bacteria</taxon>
        <taxon>Pseudomonadati</taxon>
        <taxon>Campylobacterota</taxon>
        <taxon>Epsilonproteobacteria</taxon>
        <taxon>Campylobacterales</taxon>
        <taxon>Sulfurospirillaceae</taxon>
        <taxon>Sulfurospirillum</taxon>
    </lineage>
</organism>
<dbReference type="STRING" id="760154.Sulba_2353"/>
<dbReference type="eggNOG" id="COG1131">
    <property type="taxonomic scope" value="Bacteria"/>
</dbReference>
<dbReference type="InterPro" id="IPR027417">
    <property type="entry name" value="P-loop_NTPase"/>
</dbReference>
<dbReference type="GO" id="GO:0016887">
    <property type="term" value="F:ATP hydrolysis activity"/>
    <property type="evidence" value="ECO:0007669"/>
    <property type="project" value="InterPro"/>
</dbReference>
<dbReference type="KEGG" id="sba:Sulba_2353"/>
<dbReference type="PATRIC" id="fig|760154.4.peg.2348"/>
<keyword evidence="2" id="KW-0067">ATP-binding</keyword>
<sequence length="702" mass="81643">MQNIIEIKNCNNIDEGKITLEINKLNIKYGINGTGKSTIAKAIKYGIESPNKLKELTPFKVKNTASEIKPEVIISQDIKSVFIFNEEYLSQFVYREDELISNSFEIFIQTPNYLETERKIEQQLETIKKVFLANNELDKIILDFENLSKSFKTTKDGLSDASAISKGVKSKFYDVPEGLEEYKPFIQNKETCVSWLEWQMKGNDFSKDHDSCPYCVSATDESRKVKIKAISENYDKNVIKNFIEIIRVLEDLGDYFSSASKNKLKEITKKTEGLLPEEKTYLVTIKGQIDSFLQRLKNLREISFNNLKDEKIKEKIEDLKIKIDESFDKLKSDKTEKIVEEFNKSIDTTLEQIIELQRNIGIQNTEIKKSIEKNQKNINNFLKKAGYQYEVLIPSEDRSYKLKLKHIESDEKISKGNQYLSFGEKNAFALVLFMYEALSKKADLIILDDPISSFDKNKKYAIMDMLFREDNSFKGKTVLMLTHDIEPIIDSVKVLHQKFGNLTNAYFIHTKNNQIQELAITKNDLLSFSQICNQITSSGIINEIIKMIYLRRYYESIDDKSNEYEVLSNLLHKRSKEEATDQRKEKIADQYQQLSDDDFNNGINGIQNKIANFDYNSLLNKFKDNPQLISLYKQTNDSFAKIILFRIIIDGEDKISPDDVFMKFINEVYHIENELLFQLDPMKYDIAPQFILNRCDEFINGL</sequence>
<dbReference type="AlphaFoldDB" id="I3Y098"/>
<dbReference type="EMBL" id="CP003333">
    <property type="protein sequence ID" value="AFL69622.1"/>
    <property type="molecule type" value="Genomic_DNA"/>
</dbReference>
<dbReference type="PANTHER" id="PTHR24220:SF692">
    <property type="entry name" value="ABC TRANSPORTER DOMAIN-CONTAINING PROTEIN"/>
    <property type="match status" value="1"/>
</dbReference>